<dbReference type="AlphaFoldDB" id="A0A139IVH2"/>
<protein>
    <submittedName>
        <fullName evidence="1">Uncharacterized protein</fullName>
    </submittedName>
</protein>
<evidence type="ECO:0000313" key="1">
    <source>
        <dbReference type="EMBL" id="KXT18632.1"/>
    </source>
</evidence>
<accession>A0A139IVH2</accession>
<sequence>MTYMFEDRVASLLQTEACSRPIITITGAIRISSRADVIAPELLTIMPRYDKQQLRCGCRVRSSGKGDADESSNSTTAV</sequence>
<dbReference type="EMBL" id="LFZO01000005">
    <property type="protein sequence ID" value="KXT18632.1"/>
    <property type="molecule type" value="Genomic_DNA"/>
</dbReference>
<name>A0A139IVH2_9PEZI</name>
<comment type="caution">
    <text evidence="1">The sequence shown here is derived from an EMBL/GenBank/DDBJ whole genome shotgun (WGS) entry which is preliminary data.</text>
</comment>
<organism evidence="1 2">
    <name type="scientific">Pseudocercospora musae</name>
    <dbReference type="NCBI Taxonomy" id="113226"/>
    <lineage>
        <taxon>Eukaryota</taxon>
        <taxon>Fungi</taxon>
        <taxon>Dikarya</taxon>
        <taxon>Ascomycota</taxon>
        <taxon>Pezizomycotina</taxon>
        <taxon>Dothideomycetes</taxon>
        <taxon>Dothideomycetidae</taxon>
        <taxon>Mycosphaerellales</taxon>
        <taxon>Mycosphaerellaceae</taxon>
        <taxon>Pseudocercospora</taxon>
    </lineage>
</organism>
<proteinExistence type="predicted"/>
<gene>
    <name evidence="1" type="ORF">AC579_9809</name>
</gene>
<evidence type="ECO:0000313" key="2">
    <source>
        <dbReference type="Proteomes" id="UP000073492"/>
    </source>
</evidence>
<reference evidence="1 2" key="1">
    <citation type="submission" date="2015-07" db="EMBL/GenBank/DDBJ databases">
        <title>Comparative genomics of the Sigatoka disease complex on banana suggests a link between parallel evolutionary changes in Pseudocercospora fijiensis and Pseudocercospora eumusae and increased virulence on the banana host.</title>
        <authorList>
            <person name="Chang T.-C."/>
            <person name="Salvucci A."/>
            <person name="Crous P.W."/>
            <person name="Stergiopoulos I."/>
        </authorList>
    </citation>
    <scope>NUCLEOTIDE SEQUENCE [LARGE SCALE GENOMIC DNA]</scope>
    <source>
        <strain evidence="1 2">CBS 116634</strain>
    </source>
</reference>
<dbReference type="Proteomes" id="UP000073492">
    <property type="component" value="Unassembled WGS sequence"/>
</dbReference>
<keyword evidence="2" id="KW-1185">Reference proteome</keyword>